<evidence type="ECO:0000313" key="1">
    <source>
        <dbReference type="EMBL" id="WFD42214.1"/>
    </source>
</evidence>
<gene>
    <name evidence="1" type="ORF">MPSI1_000855</name>
</gene>
<dbReference type="PANTHER" id="PTHR28015">
    <property type="entry name" value="ATP SYNTHASE ASSEMBLY FACTOR FMC1, MITOCHONDRIAL"/>
    <property type="match status" value="1"/>
</dbReference>
<dbReference type="AlphaFoldDB" id="A0AAF0F8W6"/>
<dbReference type="InterPro" id="IPR039196">
    <property type="entry name" value="Fmc1"/>
</dbReference>
<proteinExistence type="predicted"/>
<reference evidence="1" key="1">
    <citation type="submission" date="2023-02" db="EMBL/GenBank/DDBJ databases">
        <title>Mating type loci evolution in Malassezia.</title>
        <authorList>
            <person name="Coelho M.A."/>
        </authorList>
    </citation>
    <scope>NUCLEOTIDE SEQUENCE</scope>
    <source>
        <strain evidence="1">CBS 14136</strain>
    </source>
</reference>
<dbReference type="GO" id="GO:0005759">
    <property type="term" value="C:mitochondrial matrix"/>
    <property type="evidence" value="ECO:0007669"/>
    <property type="project" value="TreeGrafter"/>
</dbReference>
<dbReference type="Pfam" id="PF13233">
    <property type="entry name" value="Complex1_LYR_2"/>
    <property type="match status" value="1"/>
</dbReference>
<name>A0AAF0F8W6_9BASI</name>
<organism evidence="1 2">
    <name type="scientific">Malassezia psittaci</name>
    <dbReference type="NCBI Taxonomy" id="1821823"/>
    <lineage>
        <taxon>Eukaryota</taxon>
        <taxon>Fungi</taxon>
        <taxon>Dikarya</taxon>
        <taxon>Basidiomycota</taxon>
        <taxon>Ustilaginomycotina</taxon>
        <taxon>Malasseziomycetes</taxon>
        <taxon>Malasseziales</taxon>
        <taxon>Malasseziaceae</taxon>
        <taxon>Malassezia</taxon>
    </lineage>
</organism>
<keyword evidence="2" id="KW-1185">Reference proteome</keyword>
<evidence type="ECO:0000313" key="2">
    <source>
        <dbReference type="Proteomes" id="UP001214628"/>
    </source>
</evidence>
<sequence>MSSAAVRKASARIFSMASLDAARTRATSRELAEKIEKELRDAISTRREPTETPIAHFTQLLSTDNCQQPTLANLELFLRSKSVYNKLMERYNPLYGMSEQERIKASARTVGLDVPNGTFN</sequence>
<dbReference type="GO" id="GO:0033615">
    <property type="term" value="P:mitochondrial proton-transporting ATP synthase complex assembly"/>
    <property type="evidence" value="ECO:0007669"/>
    <property type="project" value="InterPro"/>
</dbReference>
<dbReference type="EMBL" id="CP118375">
    <property type="protein sequence ID" value="WFD42214.1"/>
    <property type="molecule type" value="Genomic_DNA"/>
</dbReference>
<accession>A0AAF0F8W6</accession>
<dbReference type="PANTHER" id="PTHR28015:SF1">
    <property type="entry name" value="ATP SYNTHASE ASSEMBLY FACTOR FMC1, MITOCHONDRIAL"/>
    <property type="match status" value="1"/>
</dbReference>
<protein>
    <submittedName>
        <fullName evidence="1">Uncharacterized protein</fullName>
    </submittedName>
</protein>
<dbReference type="Proteomes" id="UP001214628">
    <property type="component" value="Chromosome 1"/>
</dbReference>